<dbReference type="Proteomes" id="UP000186156">
    <property type="component" value="Unassembled WGS sequence"/>
</dbReference>
<sequence>MQGGMIWVIPAALALGLWPPVSVRPRWLVRAVVVACLAAWLLRWLVPEWVAPTLWLMISLYELASLRKAPWRSFGVAAVAIAVMLAWPKLAPFADFAGVSPEIWSSAVAGVCAALLSPAPLTRALVSAGVVLFGGLAFRDELQMSSVFVFAAMFEACARWMSRTSAGSLEDARERSGH</sequence>
<evidence type="ECO:0000313" key="3">
    <source>
        <dbReference type="Proteomes" id="UP000186156"/>
    </source>
</evidence>
<evidence type="ECO:0000256" key="1">
    <source>
        <dbReference type="SAM" id="Phobius"/>
    </source>
</evidence>
<feature type="transmembrane region" description="Helical" evidence="1">
    <location>
        <begin position="32"/>
        <end position="57"/>
    </location>
</feature>
<name>A0A1N7NCE5_9BACL</name>
<keyword evidence="1" id="KW-1133">Transmembrane helix</keyword>
<proteinExistence type="predicted"/>
<keyword evidence="1" id="KW-0472">Membrane</keyword>
<gene>
    <name evidence="2" type="ORF">SAMN05421799_10814</name>
</gene>
<protein>
    <submittedName>
        <fullName evidence="2">Uncharacterized protein</fullName>
    </submittedName>
</protein>
<keyword evidence="3" id="KW-1185">Reference proteome</keyword>
<organism evidence="2 3">
    <name type="scientific">Alicyclobacillus vulcanalis</name>
    <dbReference type="NCBI Taxonomy" id="252246"/>
    <lineage>
        <taxon>Bacteria</taxon>
        <taxon>Bacillati</taxon>
        <taxon>Bacillota</taxon>
        <taxon>Bacilli</taxon>
        <taxon>Bacillales</taxon>
        <taxon>Alicyclobacillaceae</taxon>
        <taxon>Alicyclobacillus</taxon>
    </lineage>
</organism>
<keyword evidence="1" id="KW-0812">Transmembrane</keyword>
<dbReference type="STRING" id="252246.SAMN05421799_10814"/>
<dbReference type="EMBL" id="FTOO01000008">
    <property type="protein sequence ID" value="SIS95960.1"/>
    <property type="molecule type" value="Genomic_DNA"/>
</dbReference>
<dbReference type="RefSeq" id="WP_076347588.1">
    <property type="nucleotide sequence ID" value="NZ_FTOO01000008.1"/>
</dbReference>
<accession>A0A1N7NCE5</accession>
<reference evidence="3" key="1">
    <citation type="submission" date="2017-01" db="EMBL/GenBank/DDBJ databases">
        <authorList>
            <person name="Varghese N."/>
            <person name="Submissions S."/>
        </authorList>
    </citation>
    <scope>NUCLEOTIDE SEQUENCE [LARGE SCALE GENOMIC DNA]</scope>
    <source>
        <strain evidence="3">DSM 16176</strain>
    </source>
</reference>
<evidence type="ECO:0000313" key="2">
    <source>
        <dbReference type="EMBL" id="SIS95960.1"/>
    </source>
</evidence>
<dbReference type="AlphaFoldDB" id="A0A1N7NCE5"/>